<feature type="active site" description="Nucleophile" evidence="2">
    <location>
        <position position="41"/>
    </location>
</feature>
<keyword evidence="2 4" id="KW-0378">Hydrolase</keyword>
<evidence type="ECO:0000256" key="2">
    <source>
        <dbReference type="PROSITE-ProRule" id="PRU01161"/>
    </source>
</evidence>
<comment type="caution">
    <text evidence="2">Lacks conserved residue(s) required for the propagation of feature annotation.</text>
</comment>
<dbReference type="Proteomes" id="UP000058446">
    <property type="component" value="Chromosome"/>
</dbReference>
<dbReference type="PROSITE" id="PS51635">
    <property type="entry name" value="PNPLA"/>
    <property type="match status" value="1"/>
</dbReference>
<feature type="active site" description="Proton acceptor" evidence="2">
    <location>
        <position position="166"/>
    </location>
</feature>
<dbReference type="EMBL" id="CP006841">
    <property type="protein sequence ID" value="ALA67785.1"/>
    <property type="molecule type" value="Genomic_DNA"/>
</dbReference>
<reference evidence="4 5" key="1">
    <citation type="submission" date="2013-10" db="EMBL/GenBank/DDBJ databases">
        <title>Complete genome sequence of Corynebacterium lactis DSM 45799(T), isolated from raw cow milk.</title>
        <authorList>
            <person name="Ruckert C."/>
            <person name="Albersmeier A."/>
            <person name="Lipski A."/>
            <person name="Kalinowski J."/>
        </authorList>
    </citation>
    <scope>NUCLEOTIDE SEQUENCE [LARGE SCALE GENOMIC DNA]</scope>
    <source>
        <strain evidence="4 5">RW2-5</strain>
    </source>
</reference>
<dbReference type="STRING" id="1408189.CLAC_08730"/>
<dbReference type="KEGG" id="clw:CLAC_08730"/>
<dbReference type="InterPro" id="IPR002641">
    <property type="entry name" value="PNPLA_dom"/>
</dbReference>
<feature type="short sequence motif" description="GXSXG" evidence="2">
    <location>
        <begin position="39"/>
        <end position="43"/>
    </location>
</feature>
<evidence type="ECO:0000259" key="3">
    <source>
        <dbReference type="PROSITE" id="PS51635"/>
    </source>
</evidence>
<dbReference type="RefSeq" id="WP_053412554.1">
    <property type="nucleotide sequence ID" value="NZ_CP006841.1"/>
</dbReference>
<dbReference type="InterPro" id="IPR045943">
    <property type="entry name" value="DUF6363"/>
</dbReference>
<protein>
    <submittedName>
        <fullName evidence="4">Alpha/beta hydrolase</fullName>
    </submittedName>
</protein>
<gene>
    <name evidence="4" type="ORF">CLAC_08730</name>
</gene>
<dbReference type="GO" id="GO:0016787">
    <property type="term" value="F:hydrolase activity"/>
    <property type="evidence" value="ECO:0007669"/>
    <property type="project" value="UniProtKB-UniRule"/>
</dbReference>
<evidence type="ECO:0000313" key="4">
    <source>
        <dbReference type="EMBL" id="ALA67785.1"/>
    </source>
</evidence>
<dbReference type="InterPro" id="IPR016035">
    <property type="entry name" value="Acyl_Trfase/lysoPLipase"/>
</dbReference>
<proteinExistence type="predicted"/>
<dbReference type="GO" id="GO:0016042">
    <property type="term" value="P:lipid catabolic process"/>
    <property type="evidence" value="ECO:0007669"/>
    <property type="project" value="UniProtKB-UniRule"/>
</dbReference>
<dbReference type="CDD" id="cd07208">
    <property type="entry name" value="Pat_hypo_Ecoli_yjju_like"/>
    <property type="match status" value="1"/>
</dbReference>
<evidence type="ECO:0000313" key="5">
    <source>
        <dbReference type="Proteomes" id="UP000058446"/>
    </source>
</evidence>
<keyword evidence="1 2" id="KW-0443">Lipid metabolism</keyword>
<accession>A0A0K2H178</accession>
<evidence type="ECO:0000256" key="1">
    <source>
        <dbReference type="ARBA" id="ARBA00023098"/>
    </source>
</evidence>
<dbReference type="OrthoDB" id="9802424at2"/>
<feature type="short sequence motif" description="DGA/G" evidence="2">
    <location>
        <begin position="166"/>
        <end position="168"/>
    </location>
</feature>
<dbReference type="PATRIC" id="fig|1408189.4.peg.1746"/>
<sequence>MNVSDVALVLEGGGTRNSYTAPFIECLLRDNINVGWVGGISAGSTHLVNYLSRDIARTAESFVEFVASPQAGGLRPILRGRGYFDAEYIYETAGLPDGAMPLDFQTFQANPTPYRIGAVRADTGETVYWGRDDVTDFDKLMKYTRASSTIPGMMRMPVINGVPYIDGAMGSSGGIAIDAAEADGFEKFLIVLTRPKGFRRTAPSRPQVLRRIFRKTPEVAELMITRHERYNASLDRIAELQHEGKAYIFYANQMSVNNRERRLAKLKANYALGAAQTASEWPAVQEFLRG</sequence>
<keyword evidence="5" id="KW-1185">Reference proteome</keyword>
<dbReference type="SUPFAM" id="SSF52151">
    <property type="entry name" value="FabD/lysophospholipase-like"/>
    <property type="match status" value="1"/>
</dbReference>
<keyword evidence="2" id="KW-0442">Lipid degradation</keyword>
<organism evidence="4 5">
    <name type="scientific">Corynebacterium lactis RW2-5</name>
    <dbReference type="NCBI Taxonomy" id="1408189"/>
    <lineage>
        <taxon>Bacteria</taxon>
        <taxon>Bacillati</taxon>
        <taxon>Actinomycetota</taxon>
        <taxon>Actinomycetes</taxon>
        <taxon>Mycobacteriales</taxon>
        <taxon>Corynebacteriaceae</taxon>
        <taxon>Corynebacterium</taxon>
    </lineage>
</organism>
<dbReference type="Gene3D" id="3.40.1090.10">
    <property type="entry name" value="Cytosolic phospholipase A2 catalytic domain"/>
    <property type="match status" value="2"/>
</dbReference>
<name>A0A0K2H178_9CORY</name>
<feature type="domain" description="PNPLA" evidence="3">
    <location>
        <begin position="8"/>
        <end position="181"/>
    </location>
</feature>
<dbReference type="Pfam" id="PF01734">
    <property type="entry name" value="Patatin"/>
    <property type="match status" value="1"/>
</dbReference>
<dbReference type="InterPro" id="IPR037483">
    <property type="entry name" value="YjjU-like"/>
</dbReference>
<dbReference type="AlphaFoldDB" id="A0A0K2H178"/>
<dbReference type="Pfam" id="PF19890">
    <property type="entry name" value="DUF6363"/>
    <property type="match status" value="1"/>
</dbReference>